<dbReference type="OrthoDB" id="1441381at2"/>
<gene>
    <name evidence="1" type="ORF">EZL74_10265</name>
</gene>
<comment type="caution">
    <text evidence="1">The sequence shown here is derived from an EMBL/GenBank/DDBJ whole genome shotgun (WGS) entry which is preliminary data.</text>
</comment>
<dbReference type="EMBL" id="SJPE01000012">
    <property type="protein sequence ID" value="TBX67033.1"/>
    <property type="molecule type" value="Genomic_DNA"/>
</dbReference>
<keyword evidence="2" id="KW-1185">Reference proteome</keyword>
<proteinExistence type="predicted"/>
<dbReference type="Gene3D" id="1.20.120.160">
    <property type="entry name" value="HPT domain"/>
    <property type="match status" value="1"/>
</dbReference>
<protein>
    <submittedName>
        <fullName evidence="1">Hpt domain-containing protein</fullName>
    </submittedName>
</protein>
<dbReference type="InterPro" id="IPR036641">
    <property type="entry name" value="HPT_dom_sf"/>
</dbReference>
<sequence length="105" mass="12590">MEEPNIEYILKLSRNEEAIKQRFINILKFELPIEIDAYYMSLRLNKWPQTMTCIHKLKNKIAILGLENSYHLADEYEKSNPNSRKDLQIEFEKTLTLMQHFVNCL</sequence>
<dbReference type="RefSeq" id="WP_131476521.1">
    <property type="nucleotide sequence ID" value="NZ_SJPE01000012.1"/>
</dbReference>
<dbReference type="GO" id="GO:0000160">
    <property type="term" value="P:phosphorelay signal transduction system"/>
    <property type="evidence" value="ECO:0007669"/>
    <property type="project" value="InterPro"/>
</dbReference>
<dbReference type="Proteomes" id="UP000293300">
    <property type="component" value="Unassembled WGS sequence"/>
</dbReference>
<dbReference type="SUPFAM" id="SSF47226">
    <property type="entry name" value="Histidine-containing phosphotransfer domain, HPT domain"/>
    <property type="match status" value="1"/>
</dbReference>
<reference evidence="1 2" key="1">
    <citation type="submission" date="2019-02" db="EMBL/GenBank/DDBJ databases">
        <title>Flavobacterium sp. RD-2-33 isolated from forest soil.</title>
        <authorList>
            <person name="Chaudhary D.K."/>
        </authorList>
    </citation>
    <scope>NUCLEOTIDE SEQUENCE [LARGE SCALE GENOMIC DNA]</scope>
    <source>
        <strain evidence="1 2">RD-2-33</strain>
    </source>
</reference>
<name>A0A4Q9YTS7_9FLAO</name>
<accession>A0A4Q9YTS7</accession>
<dbReference type="AlphaFoldDB" id="A0A4Q9YTS7"/>
<evidence type="ECO:0000313" key="1">
    <source>
        <dbReference type="EMBL" id="TBX67033.1"/>
    </source>
</evidence>
<organism evidence="1 2">
    <name type="scientific">Flavobacterium silvisoli</name>
    <dbReference type="NCBI Taxonomy" id="2529433"/>
    <lineage>
        <taxon>Bacteria</taxon>
        <taxon>Pseudomonadati</taxon>
        <taxon>Bacteroidota</taxon>
        <taxon>Flavobacteriia</taxon>
        <taxon>Flavobacteriales</taxon>
        <taxon>Flavobacteriaceae</taxon>
        <taxon>Flavobacterium</taxon>
    </lineage>
</organism>
<evidence type="ECO:0000313" key="2">
    <source>
        <dbReference type="Proteomes" id="UP000293300"/>
    </source>
</evidence>